<evidence type="ECO:0000256" key="5">
    <source>
        <dbReference type="ARBA" id="ARBA00022723"/>
    </source>
</evidence>
<keyword evidence="12" id="KW-1185">Reference proteome</keyword>
<evidence type="ECO:0000256" key="8">
    <source>
        <dbReference type="ARBA" id="ARBA00048348"/>
    </source>
</evidence>
<feature type="domain" description="Alpha-carbonic anhydrase" evidence="10">
    <location>
        <begin position="38"/>
        <end position="279"/>
    </location>
</feature>
<dbReference type="PANTHER" id="PTHR18952:SF265">
    <property type="entry name" value="CARBONIC ANHYDRASE"/>
    <property type="match status" value="1"/>
</dbReference>
<protein>
    <recommendedName>
        <fullName evidence="4 9">Carbonic anhydrase</fullName>
        <ecNumber evidence="4 9">4.2.1.1</ecNumber>
    </recommendedName>
</protein>
<reference evidence="11" key="1">
    <citation type="submission" date="2018-04" db="EMBL/GenBank/DDBJ databases">
        <title>Whole genome sequencing of Hypsizygus marmoreus.</title>
        <authorList>
            <person name="Choi I.-G."/>
            <person name="Min B."/>
            <person name="Kim J.-G."/>
            <person name="Kim S."/>
            <person name="Oh Y.-L."/>
            <person name="Kong W.-S."/>
            <person name="Park H."/>
            <person name="Jeong J."/>
            <person name="Song E.-S."/>
        </authorList>
    </citation>
    <scope>NUCLEOTIDE SEQUENCE [LARGE SCALE GENOMIC DNA]</scope>
    <source>
        <strain evidence="11">51987-8</strain>
    </source>
</reference>
<dbReference type="InterPro" id="IPR001148">
    <property type="entry name" value="CA_dom"/>
</dbReference>
<dbReference type="InterPro" id="IPR023561">
    <property type="entry name" value="Carbonic_anhydrase_a-class"/>
</dbReference>
<evidence type="ECO:0000256" key="3">
    <source>
        <dbReference type="ARBA" id="ARBA00010718"/>
    </source>
</evidence>
<sequence>MRHFRAVIFISTLFCASIVAGNCLYHPSDLQRRAEAEEDFSYTGISGPLGWAGLSKNNTACSTSSIQSPINLDDSVGGPVAKIKIAIPDVKHAEFDNVGTTIWVMVNGTTKFLGKTYKMSQFHFHTPSEHRINEEYFPLEMHMVHRADDGTILVLGAVFELTAKGDTTELLTAVSKNIDKLASPGSSTQTGPLVFQPLISHFQKAPLAYYTGSLTTPPCTDGVKWIFAKKPLPFDVKTYLAFKKILKFNSRYTQNTPGHRNLIEVAASQLPRRRTLSSMLSSAMSIP</sequence>
<evidence type="ECO:0000256" key="6">
    <source>
        <dbReference type="ARBA" id="ARBA00022833"/>
    </source>
</evidence>
<accession>A0A369JB37</accession>
<organism evidence="11 12">
    <name type="scientific">Hypsizygus marmoreus</name>
    <name type="common">White beech mushroom</name>
    <name type="synonym">Agaricus marmoreus</name>
    <dbReference type="NCBI Taxonomy" id="39966"/>
    <lineage>
        <taxon>Eukaryota</taxon>
        <taxon>Fungi</taxon>
        <taxon>Dikarya</taxon>
        <taxon>Basidiomycota</taxon>
        <taxon>Agaricomycotina</taxon>
        <taxon>Agaricomycetes</taxon>
        <taxon>Agaricomycetidae</taxon>
        <taxon>Agaricales</taxon>
        <taxon>Tricholomatineae</taxon>
        <taxon>Lyophyllaceae</taxon>
        <taxon>Hypsizygus</taxon>
    </lineage>
</organism>
<evidence type="ECO:0000256" key="9">
    <source>
        <dbReference type="RuleBase" id="RU367011"/>
    </source>
</evidence>
<dbReference type="STRING" id="39966.A0A369JB37"/>
<feature type="signal peptide" evidence="9">
    <location>
        <begin position="1"/>
        <end position="21"/>
    </location>
</feature>
<keyword evidence="9" id="KW-0732">Signal</keyword>
<name>A0A369JB37_HYPMA</name>
<dbReference type="SUPFAM" id="SSF51069">
    <property type="entry name" value="Carbonic anhydrase"/>
    <property type="match status" value="1"/>
</dbReference>
<gene>
    <name evidence="11" type="primary">NEC3</name>
    <name evidence="11" type="ORF">Hypma_003434</name>
</gene>
<evidence type="ECO:0000313" key="12">
    <source>
        <dbReference type="Proteomes" id="UP000076154"/>
    </source>
</evidence>
<proteinExistence type="inferred from homology"/>
<evidence type="ECO:0000256" key="1">
    <source>
        <dbReference type="ARBA" id="ARBA00001947"/>
    </source>
</evidence>
<comment type="catalytic activity">
    <reaction evidence="8 9">
        <text>hydrogencarbonate + H(+) = CO2 + H2O</text>
        <dbReference type="Rhea" id="RHEA:10748"/>
        <dbReference type="ChEBI" id="CHEBI:15377"/>
        <dbReference type="ChEBI" id="CHEBI:15378"/>
        <dbReference type="ChEBI" id="CHEBI:16526"/>
        <dbReference type="ChEBI" id="CHEBI:17544"/>
        <dbReference type="EC" id="4.2.1.1"/>
    </reaction>
</comment>
<dbReference type="CDD" id="cd03124">
    <property type="entry name" value="alpha_CA_prokaryotic_like"/>
    <property type="match status" value="1"/>
</dbReference>
<dbReference type="Gene3D" id="3.10.200.10">
    <property type="entry name" value="Alpha carbonic anhydrase"/>
    <property type="match status" value="1"/>
</dbReference>
<feature type="chain" id="PRO_5025095314" description="Carbonic anhydrase" evidence="9">
    <location>
        <begin position="22"/>
        <end position="287"/>
    </location>
</feature>
<evidence type="ECO:0000256" key="2">
    <source>
        <dbReference type="ARBA" id="ARBA00002904"/>
    </source>
</evidence>
<dbReference type="Pfam" id="PF00194">
    <property type="entry name" value="Carb_anhydrase"/>
    <property type="match status" value="1"/>
</dbReference>
<dbReference type="AlphaFoldDB" id="A0A369JB37"/>
<comment type="function">
    <text evidence="2 9">Reversible hydration of carbon dioxide.</text>
</comment>
<dbReference type="InterPro" id="IPR036398">
    <property type="entry name" value="CA_dom_sf"/>
</dbReference>
<dbReference type="GO" id="GO:0004089">
    <property type="term" value="F:carbonate dehydratase activity"/>
    <property type="evidence" value="ECO:0007669"/>
    <property type="project" value="UniProtKB-UniRule"/>
</dbReference>
<dbReference type="PANTHER" id="PTHR18952">
    <property type="entry name" value="CARBONIC ANHYDRASE"/>
    <property type="match status" value="1"/>
</dbReference>
<evidence type="ECO:0000313" key="11">
    <source>
        <dbReference type="EMBL" id="RDB16076.1"/>
    </source>
</evidence>
<evidence type="ECO:0000256" key="7">
    <source>
        <dbReference type="ARBA" id="ARBA00023239"/>
    </source>
</evidence>
<comment type="caution">
    <text evidence="11">The sequence shown here is derived from an EMBL/GenBank/DDBJ whole genome shotgun (WGS) entry which is preliminary data.</text>
</comment>
<dbReference type="PROSITE" id="PS51144">
    <property type="entry name" value="ALPHA_CA_2"/>
    <property type="match status" value="1"/>
</dbReference>
<dbReference type="InterPro" id="IPR041891">
    <property type="entry name" value="Alpha_CA_prokaryot-like"/>
</dbReference>
<evidence type="ECO:0000256" key="4">
    <source>
        <dbReference type="ARBA" id="ARBA00012925"/>
    </source>
</evidence>
<dbReference type="SMART" id="SM01057">
    <property type="entry name" value="Carb_anhydrase"/>
    <property type="match status" value="1"/>
</dbReference>
<dbReference type="GO" id="GO:0008270">
    <property type="term" value="F:zinc ion binding"/>
    <property type="evidence" value="ECO:0007669"/>
    <property type="project" value="UniProtKB-UniRule"/>
</dbReference>
<dbReference type="Proteomes" id="UP000076154">
    <property type="component" value="Unassembled WGS sequence"/>
</dbReference>
<dbReference type="OrthoDB" id="429145at2759"/>
<dbReference type="InParanoid" id="A0A369JB37"/>
<dbReference type="PROSITE" id="PS00162">
    <property type="entry name" value="ALPHA_CA_1"/>
    <property type="match status" value="1"/>
</dbReference>
<evidence type="ECO:0000259" key="10">
    <source>
        <dbReference type="PROSITE" id="PS51144"/>
    </source>
</evidence>
<dbReference type="EMBL" id="LUEZ02000136">
    <property type="protein sequence ID" value="RDB16076.1"/>
    <property type="molecule type" value="Genomic_DNA"/>
</dbReference>
<comment type="cofactor">
    <cofactor evidence="1 9">
        <name>Zn(2+)</name>
        <dbReference type="ChEBI" id="CHEBI:29105"/>
    </cofactor>
</comment>
<comment type="similarity">
    <text evidence="3 9">Belongs to the alpha-carbonic anhydrase family.</text>
</comment>
<keyword evidence="5 9" id="KW-0479">Metal-binding</keyword>
<keyword evidence="7 9" id="KW-0456">Lyase</keyword>
<dbReference type="InterPro" id="IPR018338">
    <property type="entry name" value="Carbonic_anhydrase_a-class_CS"/>
</dbReference>
<keyword evidence="6 9" id="KW-0862">Zinc</keyword>
<dbReference type="EC" id="4.2.1.1" evidence="4 9"/>